<accession>A0A1I3TW92</accession>
<dbReference type="STRING" id="1477437.SAMN05444682_11367"/>
<gene>
    <name evidence="2" type="ORF">SAMN05444682_11367</name>
</gene>
<dbReference type="PANTHER" id="PTHR42990:SF1">
    <property type="entry name" value="AAA+ ATPASE DOMAIN-CONTAINING PROTEIN"/>
    <property type="match status" value="1"/>
</dbReference>
<evidence type="ECO:0000259" key="1">
    <source>
        <dbReference type="Pfam" id="PF13173"/>
    </source>
</evidence>
<proteinExistence type="predicted"/>
<evidence type="ECO:0000313" key="3">
    <source>
        <dbReference type="Proteomes" id="UP000198670"/>
    </source>
</evidence>
<dbReference type="PANTHER" id="PTHR42990">
    <property type="entry name" value="ATPASE"/>
    <property type="match status" value="1"/>
</dbReference>
<name>A0A1I3TW92_9SPHI</name>
<reference evidence="2 3" key="1">
    <citation type="submission" date="2016-10" db="EMBL/GenBank/DDBJ databases">
        <authorList>
            <person name="de Groot N.N."/>
        </authorList>
    </citation>
    <scope>NUCLEOTIDE SEQUENCE [LARGE SCALE GENOMIC DNA]</scope>
    <source>
        <strain evidence="2 3">RK1</strain>
    </source>
</reference>
<organism evidence="2 3">
    <name type="scientific">Parapedobacter indicus</name>
    <dbReference type="NCBI Taxonomy" id="1477437"/>
    <lineage>
        <taxon>Bacteria</taxon>
        <taxon>Pseudomonadati</taxon>
        <taxon>Bacteroidota</taxon>
        <taxon>Sphingobacteriia</taxon>
        <taxon>Sphingobacteriales</taxon>
        <taxon>Sphingobacteriaceae</taxon>
        <taxon>Parapedobacter</taxon>
    </lineage>
</organism>
<dbReference type="Proteomes" id="UP000198670">
    <property type="component" value="Unassembled WGS sequence"/>
</dbReference>
<dbReference type="InterPro" id="IPR041682">
    <property type="entry name" value="AAA_14"/>
</dbReference>
<evidence type="ECO:0000313" key="2">
    <source>
        <dbReference type="EMBL" id="SFJ73851.1"/>
    </source>
</evidence>
<dbReference type="SUPFAM" id="SSF52540">
    <property type="entry name" value="P-loop containing nucleoside triphosphate hydrolases"/>
    <property type="match status" value="1"/>
</dbReference>
<dbReference type="Gene3D" id="3.40.50.300">
    <property type="entry name" value="P-loop containing nucleotide triphosphate hydrolases"/>
    <property type="match status" value="1"/>
</dbReference>
<dbReference type="InterPro" id="IPR027417">
    <property type="entry name" value="P-loop_NTPase"/>
</dbReference>
<keyword evidence="3" id="KW-1185">Reference proteome</keyword>
<protein>
    <recommendedName>
        <fullName evidence="1">AAA domain-containing protein</fullName>
    </recommendedName>
</protein>
<dbReference type="AlphaFoldDB" id="A0A1I3TW92"/>
<dbReference type="EMBL" id="FOQO01000013">
    <property type="protein sequence ID" value="SFJ73851.1"/>
    <property type="molecule type" value="Genomic_DNA"/>
</dbReference>
<sequence length="417" mass="48306">MCRAYLSRIVIFVEHYWRYMDELIIKSSKITAVQALGFKRTLYEAIDWNDRLIGIMGARGTGKTTLMLQRLKTLGLSGAEAIYLSLDDIYFTRHNLTEVVEIFTSKGGKYLFLDEVHKYPEWHREIKNIFDFNREVNIIFTGSSIIDMLRLPVDLSRRAVVYQLTGLSFREFLHYDQGVEFRKLSLTDVLENHERVAIDIIQQLKPLQHFSRYLSYGYYPFYKENTNTYHTRLEEVIKLIIEYDLAFMEHIDYQNIRKILQLMAILAEHVPFTPNITDLGKKLAMGRNTVIQYFHYLEKARLINNLYAGGKGYGKLEKPGKVLLENPNLFEALAISHPDRGSVRESFFVSQFLDGGHHISLHEKGDFEIDGKFVFEVGGKNKGFKQIAGLANSFIAADDLEVGTGHKIPLWLFGFLY</sequence>
<dbReference type="Pfam" id="PF13173">
    <property type="entry name" value="AAA_14"/>
    <property type="match status" value="1"/>
</dbReference>
<dbReference type="OrthoDB" id="9768467at2"/>
<feature type="domain" description="AAA" evidence="1">
    <location>
        <begin position="50"/>
        <end position="173"/>
    </location>
</feature>